<sequence>MSGSRCDQELLELLMNGALHPVSQLKVCSISEVQERIRLMQKGRTIGKIVFKIGKVGPVPTVVKNIPLWTCSVDKTYIIAGELEGWGVPPLICWETMPPIGDCIQGSMILRDALFKKLPYDGWRAIGLGFFILLSSVAGIIGSASQANYAAGNTYMDELARYRVAQESQFIMGLAPPCRIRAKIAEGGAAALELPFYNHIFHGLSDDDATSETHRDPETANHRKLFTAASTP</sequence>
<dbReference type="Proteomes" id="UP000799779">
    <property type="component" value="Unassembled WGS sequence"/>
</dbReference>
<evidence type="ECO:0000256" key="2">
    <source>
        <dbReference type="SAM" id="Phobius"/>
    </source>
</evidence>
<dbReference type="AlphaFoldDB" id="A0A6A5WDG0"/>
<dbReference type="PANTHER" id="PTHR43775">
    <property type="entry name" value="FATTY ACID SYNTHASE"/>
    <property type="match status" value="1"/>
</dbReference>
<name>A0A6A5WDG0_9PLEO</name>
<feature type="compositionally biased region" description="Basic and acidic residues" evidence="1">
    <location>
        <begin position="211"/>
        <end position="221"/>
    </location>
</feature>
<dbReference type="PANTHER" id="PTHR43775:SF29">
    <property type="entry name" value="ASPERFURANONE POLYKETIDE SYNTHASE AFOG-RELATED"/>
    <property type="match status" value="1"/>
</dbReference>
<dbReference type="SMART" id="SM00822">
    <property type="entry name" value="PKS_KR"/>
    <property type="match status" value="1"/>
</dbReference>
<accession>A0A6A5WDG0</accession>
<dbReference type="SUPFAM" id="SSF51735">
    <property type="entry name" value="NAD(P)-binding Rossmann-fold domains"/>
    <property type="match status" value="1"/>
</dbReference>
<dbReference type="Pfam" id="PF08659">
    <property type="entry name" value="KR"/>
    <property type="match status" value="1"/>
</dbReference>
<dbReference type="InterPro" id="IPR050091">
    <property type="entry name" value="PKS_NRPS_Biosynth_Enz"/>
</dbReference>
<reference evidence="4" key="1">
    <citation type="journal article" date="2020" name="Stud. Mycol.">
        <title>101 Dothideomycetes genomes: a test case for predicting lifestyles and emergence of pathogens.</title>
        <authorList>
            <person name="Haridas S."/>
            <person name="Albert R."/>
            <person name="Binder M."/>
            <person name="Bloem J."/>
            <person name="Labutti K."/>
            <person name="Salamov A."/>
            <person name="Andreopoulos B."/>
            <person name="Baker S."/>
            <person name="Barry K."/>
            <person name="Bills G."/>
            <person name="Bluhm B."/>
            <person name="Cannon C."/>
            <person name="Castanera R."/>
            <person name="Culley D."/>
            <person name="Daum C."/>
            <person name="Ezra D."/>
            <person name="Gonzalez J."/>
            <person name="Henrissat B."/>
            <person name="Kuo A."/>
            <person name="Liang C."/>
            <person name="Lipzen A."/>
            <person name="Lutzoni F."/>
            <person name="Magnuson J."/>
            <person name="Mondo S."/>
            <person name="Nolan M."/>
            <person name="Ohm R."/>
            <person name="Pangilinan J."/>
            <person name="Park H.-J."/>
            <person name="Ramirez L."/>
            <person name="Alfaro M."/>
            <person name="Sun H."/>
            <person name="Tritt A."/>
            <person name="Yoshinaga Y."/>
            <person name="Zwiers L.-H."/>
            <person name="Turgeon B."/>
            <person name="Goodwin S."/>
            <person name="Spatafora J."/>
            <person name="Crous P."/>
            <person name="Grigoriev I."/>
        </authorList>
    </citation>
    <scope>NUCLEOTIDE SEQUENCE</scope>
    <source>
        <strain evidence="4">CBS 123094</strain>
    </source>
</reference>
<organism evidence="4 5">
    <name type="scientific">Amniculicola lignicola CBS 123094</name>
    <dbReference type="NCBI Taxonomy" id="1392246"/>
    <lineage>
        <taxon>Eukaryota</taxon>
        <taxon>Fungi</taxon>
        <taxon>Dikarya</taxon>
        <taxon>Ascomycota</taxon>
        <taxon>Pezizomycotina</taxon>
        <taxon>Dothideomycetes</taxon>
        <taxon>Pleosporomycetidae</taxon>
        <taxon>Pleosporales</taxon>
        <taxon>Amniculicolaceae</taxon>
        <taxon>Amniculicola</taxon>
    </lineage>
</organism>
<dbReference type="OrthoDB" id="5334845at2759"/>
<feature type="region of interest" description="Disordered" evidence="1">
    <location>
        <begin position="208"/>
        <end position="232"/>
    </location>
</feature>
<dbReference type="InterPro" id="IPR013968">
    <property type="entry name" value="PKS_KR"/>
</dbReference>
<dbReference type="GO" id="GO:0004312">
    <property type="term" value="F:fatty acid synthase activity"/>
    <property type="evidence" value="ECO:0007669"/>
    <property type="project" value="TreeGrafter"/>
</dbReference>
<dbReference type="InterPro" id="IPR057326">
    <property type="entry name" value="KR_dom"/>
</dbReference>
<feature type="transmembrane region" description="Helical" evidence="2">
    <location>
        <begin position="125"/>
        <end position="144"/>
    </location>
</feature>
<keyword evidence="5" id="KW-1185">Reference proteome</keyword>
<dbReference type="InterPro" id="IPR036291">
    <property type="entry name" value="NAD(P)-bd_dom_sf"/>
</dbReference>
<evidence type="ECO:0000313" key="4">
    <source>
        <dbReference type="EMBL" id="KAF1999702.1"/>
    </source>
</evidence>
<keyword evidence="2" id="KW-0472">Membrane</keyword>
<evidence type="ECO:0000259" key="3">
    <source>
        <dbReference type="SMART" id="SM00822"/>
    </source>
</evidence>
<dbReference type="Gene3D" id="3.40.50.720">
    <property type="entry name" value="NAD(P)-binding Rossmann-like Domain"/>
    <property type="match status" value="2"/>
</dbReference>
<dbReference type="GO" id="GO:0044550">
    <property type="term" value="P:secondary metabolite biosynthetic process"/>
    <property type="evidence" value="ECO:0007669"/>
    <property type="project" value="TreeGrafter"/>
</dbReference>
<protein>
    <submittedName>
        <fullName evidence="4">KR-domain-containing protein</fullName>
    </submittedName>
</protein>
<keyword evidence="2" id="KW-0812">Transmembrane</keyword>
<dbReference type="EMBL" id="ML977593">
    <property type="protein sequence ID" value="KAF1999702.1"/>
    <property type="molecule type" value="Genomic_DNA"/>
</dbReference>
<dbReference type="GO" id="GO:0006633">
    <property type="term" value="P:fatty acid biosynthetic process"/>
    <property type="evidence" value="ECO:0007669"/>
    <property type="project" value="TreeGrafter"/>
</dbReference>
<gene>
    <name evidence="4" type="ORF">P154DRAFT_535211</name>
</gene>
<feature type="domain" description="Ketoreductase" evidence="3">
    <location>
        <begin position="75"/>
        <end position="183"/>
    </location>
</feature>
<proteinExistence type="predicted"/>
<evidence type="ECO:0000256" key="1">
    <source>
        <dbReference type="SAM" id="MobiDB-lite"/>
    </source>
</evidence>
<evidence type="ECO:0000313" key="5">
    <source>
        <dbReference type="Proteomes" id="UP000799779"/>
    </source>
</evidence>
<keyword evidence="2" id="KW-1133">Transmembrane helix</keyword>
<dbReference type="Gene3D" id="3.90.180.10">
    <property type="entry name" value="Medium-chain alcohol dehydrogenases, catalytic domain"/>
    <property type="match status" value="1"/>
</dbReference>